<evidence type="ECO:0000313" key="1">
    <source>
        <dbReference type="EMBL" id="ERF61854.1"/>
    </source>
</evidence>
<evidence type="ECO:0000313" key="2">
    <source>
        <dbReference type="EMBL" id="ERK00451.1"/>
    </source>
</evidence>
<name>U1GZ76_TRESO</name>
<dbReference type="EMBL" id="AVQI01000067">
    <property type="protein sequence ID" value="ERK00451.1"/>
    <property type="molecule type" value="Genomic_DNA"/>
</dbReference>
<reference evidence="3 4" key="1">
    <citation type="submission" date="2013-08" db="EMBL/GenBank/DDBJ databases">
        <authorList>
            <person name="Durkin A.S."/>
            <person name="Haft D.R."/>
            <person name="McCorrison J."/>
            <person name="Torralba M."/>
            <person name="Gillis M."/>
            <person name="Haft D.H."/>
            <person name="Methe B."/>
            <person name="Sutton G."/>
            <person name="Nelson K.E."/>
        </authorList>
    </citation>
    <scope>NUCLEOTIDE SEQUENCE [LARGE SCALE GENOMIC DNA]</scope>
    <source>
        <strain evidence="2 4">ATCC 35536</strain>
        <strain evidence="1 3">VPI DR56BR1116</strain>
    </source>
</reference>
<evidence type="ECO:0000313" key="3">
    <source>
        <dbReference type="Proteomes" id="UP000016412"/>
    </source>
</evidence>
<dbReference type="Proteomes" id="UP000016412">
    <property type="component" value="Unassembled WGS sequence"/>
</dbReference>
<keyword evidence="4" id="KW-1185">Reference proteome</keyword>
<organism evidence="1 3">
    <name type="scientific">Treponema socranskii subsp. socranskii VPI DR56BR1116 = ATCC 35536</name>
    <dbReference type="NCBI Taxonomy" id="1125725"/>
    <lineage>
        <taxon>Bacteria</taxon>
        <taxon>Pseudomonadati</taxon>
        <taxon>Spirochaetota</taxon>
        <taxon>Spirochaetia</taxon>
        <taxon>Spirochaetales</taxon>
        <taxon>Treponemataceae</taxon>
        <taxon>Treponema</taxon>
    </lineage>
</organism>
<gene>
    <name evidence="2" type="ORF">HMPREF0860_1055</name>
    <name evidence="1" type="ORF">HMPREF1325_1841</name>
</gene>
<evidence type="ECO:0008006" key="5">
    <source>
        <dbReference type="Google" id="ProtNLM"/>
    </source>
</evidence>
<protein>
    <recommendedName>
        <fullName evidence="5">ASCH domain-containing protein</fullName>
    </recommendedName>
</protein>
<dbReference type="STRING" id="1125725.HMPREF1325_1841"/>
<sequence length="79" mass="9513">MIRSGEKREEYREIKPYYTSRFSPFLKTIAPIHVRLRNGYRKQSPHIDILCWLSIGEGLERWGAKTGIRYFILHIEKVY</sequence>
<dbReference type="PATRIC" id="fig|1125725.3.peg.97"/>
<dbReference type="Proteomes" id="UP000016646">
    <property type="component" value="Unassembled WGS sequence"/>
</dbReference>
<accession>U1GZ76</accession>
<dbReference type="EMBL" id="AUZJ01000002">
    <property type="protein sequence ID" value="ERF61854.1"/>
    <property type="molecule type" value="Genomic_DNA"/>
</dbReference>
<comment type="caution">
    <text evidence="1">The sequence shown here is derived from an EMBL/GenBank/DDBJ whole genome shotgun (WGS) entry which is preliminary data.</text>
</comment>
<evidence type="ECO:0000313" key="4">
    <source>
        <dbReference type="Proteomes" id="UP000016646"/>
    </source>
</evidence>
<proteinExistence type="predicted"/>
<dbReference type="AlphaFoldDB" id="U1GZ76"/>